<dbReference type="Proteomes" id="UP000681684">
    <property type="component" value="Segment"/>
</dbReference>
<evidence type="ECO:0000259" key="21">
    <source>
        <dbReference type="PROSITE" id="PS50526"/>
    </source>
</evidence>
<keyword evidence="12" id="KW-0506">mRNA capping</keyword>
<dbReference type="GO" id="GO:0004482">
    <property type="term" value="F:mRNA 5'-cap (guanine-N7-)-methyltransferase activity"/>
    <property type="evidence" value="ECO:0007669"/>
    <property type="project" value="InterPro"/>
</dbReference>
<evidence type="ECO:0000256" key="15">
    <source>
        <dbReference type="ARBA" id="ARBA00024499"/>
    </source>
</evidence>
<evidence type="ECO:0000313" key="23">
    <source>
        <dbReference type="Proteomes" id="UP000681684"/>
    </source>
</evidence>
<name>A0A6B9Q4L4_9MONO</name>
<evidence type="ECO:0000256" key="5">
    <source>
        <dbReference type="ARBA" id="ARBA00022679"/>
    </source>
</evidence>
<protein>
    <recommendedName>
        <fullName evidence="2">RNA-directed RNA polymerase</fullName>
        <ecNumber evidence="2">2.7.7.48</ecNumber>
    </recommendedName>
    <alternativeName>
        <fullName evidence="17">Replicase</fullName>
    </alternativeName>
    <alternativeName>
        <fullName evidence="16">Transcriptase</fullName>
    </alternativeName>
</protein>
<evidence type="ECO:0000256" key="9">
    <source>
        <dbReference type="ARBA" id="ARBA00022840"/>
    </source>
</evidence>
<dbReference type="RefSeq" id="YP_010798441.1">
    <property type="nucleotide sequence ID" value="NC_076460.1"/>
</dbReference>
<comment type="catalytic activity">
    <reaction evidence="18">
        <text>a 5'-end (5'-triphosphoguanosine)-adenylyl-adenylyl-cytidylyl-adenosine in mRNA + S-adenosyl-L-methionine = a 5'-end (5'-triphosphoguanosine)-(2'-O-methyladenylyl)-adenylyl-cytidylyl-adenosine in mRNA + S-adenosyl-L-homocysteine + H(+)</text>
        <dbReference type="Rhea" id="RHEA:65380"/>
        <dbReference type="Rhea" id="RHEA-COMP:16797"/>
        <dbReference type="Rhea" id="RHEA-COMP:16801"/>
        <dbReference type="ChEBI" id="CHEBI:15378"/>
        <dbReference type="ChEBI" id="CHEBI:57856"/>
        <dbReference type="ChEBI" id="CHEBI:59789"/>
        <dbReference type="ChEBI" id="CHEBI:156482"/>
        <dbReference type="ChEBI" id="CHEBI:156484"/>
    </reaction>
</comment>
<dbReference type="GO" id="GO:0005524">
    <property type="term" value="F:ATP binding"/>
    <property type="evidence" value="ECO:0007669"/>
    <property type="project" value="UniProtKB-KW"/>
</dbReference>
<organism evidence="22 23">
    <name type="scientific">Plasmopara viticola lesion associated mononegaambi virus 9</name>
    <dbReference type="NCBI Taxonomy" id="2692021"/>
    <lineage>
        <taxon>Viruses</taxon>
        <taxon>Riboviria</taxon>
        <taxon>Orthornavirae</taxon>
        <taxon>Negarnaviricota</taxon>
        <taxon>Haploviricotina</taxon>
        <taxon>Monjiviricetes</taxon>
        <taxon>Mononegavirales</taxon>
        <taxon>Mymonaviridae</taxon>
        <taxon>Penicillimonavirus</taxon>
        <taxon>Penicillimonavirus etaplasmoparae</taxon>
    </lineage>
</organism>
<evidence type="ECO:0000256" key="10">
    <source>
        <dbReference type="ARBA" id="ARBA00022844"/>
    </source>
</evidence>
<evidence type="ECO:0000256" key="16">
    <source>
        <dbReference type="ARBA" id="ARBA00030436"/>
    </source>
</evidence>
<dbReference type="EC" id="2.7.7.48" evidence="2"/>
<keyword evidence="23" id="KW-1185">Reference proteome</keyword>
<dbReference type="Pfam" id="PF14318">
    <property type="entry name" value="Mononeg_mRNAcap"/>
    <property type="match status" value="1"/>
</dbReference>
<evidence type="ECO:0000256" key="1">
    <source>
        <dbReference type="ARBA" id="ARBA00004328"/>
    </source>
</evidence>
<comment type="catalytic activity">
    <reaction evidence="14">
        <text>a 5'-end triphospho-adenylyl-adenylyl-cytidylyl-adenosine in mRNA + GDP + H(+) = a 5'-end (5'-triphosphoguanosine)-adenylyl-adenylyl-cytidylyl-adenosine in mRNA + diphosphate</text>
        <dbReference type="Rhea" id="RHEA:65436"/>
        <dbReference type="Rhea" id="RHEA-COMP:16797"/>
        <dbReference type="Rhea" id="RHEA-COMP:16799"/>
        <dbReference type="ChEBI" id="CHEBI:15378"/>
        <dbReference type="ChEBI" id="CHEBI:33019"/>
        <dbReference type="ChEBI" id="CHEBI:58189"/>
        <dbReference type="ChEBI" id="CHEBI:156484"/>
        <dbReference type="ChEBI" id="CHEBI:156503"/>
        <dbReference type="EC" id="2.7.7.88"/>
    </reaction>
</comment>
<comment type="catalytic activity">
    <reaction evidence="20">
        <text>GTP + H2O = GDP + phosphate + H(+)</text>
        <dbReference type="Rhea" id="RHEA:19669"/>
        <dbReference type="ChEBI" id="CHEBI:15377"/>
        <dbReference type="ChEBI" id="CHEBI:15378"/>
        <dbReference type="ChEBI" id="CHEBI:37565"/>
        <dbReference type="ChEBI" id="CHEBI:43474"/>
        <dbReference type="ChEBI" id="CHEBI:58189"/>
    </reaction>
</comment>
<reference evidence="22 23" key="1">
    <citation type="journal article" date="2020" name="Virus Evol.">
        <title>Analysis of the virome associated to grapevine downy mildew lesions reveals new mycovirus lineages.</title>
        <authorList>
            <person name="Chiapello M."/>
            <person name="Rodriguez-Romero J."/>
            <person name="Ayllon M.A."/>
            <person name="Turina M."/>
        </authorList>
    </citation>
    <scope>NUCLEOTIDE SEQUENCE [LARGE SCALE GENOMIC DNA]</scope>
    <source>
        <strain evidence="22">DMG-B_Contig8</strain>
    </source>
</reference>
<evidence type="ECO:0000256" key="2">
    <source>
        <dbReference type="ARBA" id="ARBA00012494"/>
    </source>
</evidence>
<keyword evidence="13" id="KW-0511">Multifunctional enzyme</keyword>
<dbReference type="EMBL" id="MN557005">
    <property type="protein sequence ID" value="QHD64784.1"/>
    <property type="molecule type" value="Genomic_RNA"/>
</dbReference>
<comment type="subcellular location">
    <subcellularLocation>
        <location evidence="1">Virion</location>
    </subcellularLocation>
</comment>
<keyword evidence="8" id="KW-0547">Nucleotide-binding</keyword>
<evidence type="ECO:0000256" key="19">
    <source>
        <dbReference type="ARBA" id="ARBA00047370"/>
    </source>
</evidence>
<keyword evidence="4" id="KW-0507">mRNA processing</keyword>
<keyword evidence="7" id="KW-0548">Nucleotidyltransferase</keyword>
<keyword evidence="11" id="KW-0693">Viral RNA replication</keyword>
<dbReference type="InterPro" id="IPR026890">
    <property type="entry name" value="Mononeg_mRNAcap"/>
</dbReference>
<keyword evidence="5" id="KW-0808">Transferase</keyword>
<dbReference type="PROSITE" id="PS50526">
    <property type="entry name" value="RDRP_SSRNA_NEG_NONSEG"/>
    <property type="match status" value="1"/>
</dbReference>
<keyword evidence="10" id="KW-0946">Virion</keyword>
<evidence type="ECO:0000256" key="12">
    <source>
        <dbReference type="ARBA" id="ARBA00023042"/>
    </source>
</evidence>
<evidence type="ECO:0000256" key="20">
    <source>
        <dbReference type="ARBA" id="ARBA00048548"/>
    </source>
</evidence>
<evidence type="ECO:0000256" key="8">
    <source>
        <dbReference type="ARBA" id="ARBA00022741"/>
    </source>
</evidence>
<evidence type="ECO:0000256" key="6">
    <source>
        <dbReference type="ARBA" id="ARBA00022691"/>
    </source>
</evidence>
<evidence type="ECO:0000256" key="3">
    <source>
        <dbReference type="ARBA" id="ARBA00022484"/>
    </source>
</evidence>
<accession>A0A6B9Q4L4</accession>
<evidence type="ECO:0000256" key="14">
    <source>
        <dbReference type="ARBA" id="ARBA00024494"/>
    </source>
</evidence>
<dbReference type="KEGG" id="vg:80536643"/>
<evidence type="ECO:0000256" key="11">
    <source>
        <dbReference type="ARBA" id="ARBA00022953"/>
    </source>
</evidence>
<dbReference type="Pfam" id="PF00946">
    <property type="entry name" value="Mononeg_RNA_pol"/>
    <property type="match status" value="1"/>
</dbReference>
<comment type="catalytic activity">
    <reaction evidence="15">
        <text>a 5'-end (5'-triphosphoguanosine)-(2'-O-methyladenylyl)-adenylyl-cytidylyl-adenosine in mRNA + S-adenosyl-L-methionine = a 5'-end (N(7)-methyl 5'-triphosphoguanosine)-(2'-O-methyladenylyl)-adenylyl-cytidylyl-adenosine in mRNA + S-adenosyl-L-homocysteine</text>
        <dbReference type="Rhea" id="RHEA:65440"/>
        <dbReference type="Rhea" id="RHEA-COMP:16798"/>
        <dbReference type="Rhea" id="RHEA-COMP:16801"/>
        <dbReference type="ChEBI" id="CHEBI:57856"/>
        <dbReference type="ChEBI" id="CHEBI:59789"/>
        <dbReference type="ChEBI" id="CHEBI:156482"/>
        <dbReference type="ChEBI" id="CHEBI:156483"/>
    </reaction>
</comment>
<keyword evidence="9" id="KW-0067">ATP-binding</keyword>
<evidence type="ECO:0000256" key="7">
    <source>
        <dbReference type="ARBA" id="ARBA00022695"/>
    </source>
</evidence>
<feature type="domain" description="RdRp catalytic" evidence="21">
    <location>
        <begin position="571"/>
        <end position="753"/>
    </location>
</feature>
<keyword evidence="3" id="KW-0696">RNA-directed RNA polymerase</keyword>
<comment type="catalytic activity">
    <reaction evidence="19">
        <text>a 5'-end (5'-triphosphoguanosine)-adenylyl-adenylyl-cytidylyl-adenosine in mRNA + 2 S-adenosyl-L-methionine = a 5'-end (N(7)-methyl 5'-triphosphoguanosine)-(2'-O-methyladenylyl)-adenylyl-cytidylyl-adenosine in mRNA + 2 S-adenosyl-L-homocysteine + H(+)</text>
        <dbReference type="Rhea" id="RHEA:65376"/>
        <dbReference type="Rhea" id="RHEA-COMP:16797"/>
        <dbReference type="Rhea" id="RHEA-COMP:16798"/>
        <dbReference type="ChEBI" id="CHEBI:15378"/>
        <dbReference type="ChEBI" id="CHEBI:57856"/>
        <dbReference type="ChEBI" id="CHEBI:59789"/>
        <dbReference type="ChEBI" id="CHEBI:156483"/>
        <dbReference type="ChEBI" id="CHEBI:156484"/>
        <dbReference type="EC" id="2.1.1.375"/>
    </reaction>
</comment>
<sequence>MDEIDDMMRASKVFFIDTSLSSPIIIREIETTKELIDTHISCSSNSEKYANLSYFDKTRVNFFRKLADSRRWSIALLSLMSPLMPEMYPAIEKLMLGTKRSKHLHYAEASESAFEFEDAIAAGLRARGLPAAEVEGTAQALKESPCFDFQDAYEEFCNLFGRAESRTKLSEQMWTHGKVGKVSFWVHSKHALIRTDEHFFYSSLNQVLMLKDKLATRYQMLHHVKPLNLPHTLIKHLYDIFSWQDKCLVHYGNKAYSILKAVEPMFKTRISHTVDNVFGDDTAYNRMIQKMNEKEQKLTSLVHGKQANMIQELHFIVERVESTQELVELFGCQKSCGHPLIDPAKGGLSAAEEARSPDKTSLIDAQRLRNTFCHIVLTSFISQRGAWPKLIFKRDGTILQRLSERQLRNINYNSYPLSDWDHVEWTKMLEMDYYTNFLDLMDDKSISLYRSDKHLSWEHKTKPKSQRRLLLEVLRRKEINIKEIVERVSRRDVPDDWKIVSLYPKEREFKEEPRMFAMLVLEMRCFFTAIEANLADNLFKFLPQQTMTKTKTQNQERFLKFTDPNRKSSFYTLFLEIDLTRWNLKWRELVIHMLGHDINQMFGVKGTYTVTHWFFNLCQILVRVPGMRPEGIELEDPPESSLAWRDHKGGFEGLNQKLWTAATYAMVEMALVPLMQDGTISDYELIGQGDNQVVRLEIPSQDKTREQLLPCVRDKVNEALEATCTSVNQEVKPEENVESTSILTYSKDVYVSGVEYPTSLKKHSRLFPVTSMDFPSISGNTRAILAGAVAGGENAKYPLRSAVVGWYHAYRYLSATSDGFCVHGEDSIKLTAREKKAALVIPSSVGGYAGMAIASFFYKGGSDPLGKEISGLRFLSEGKSELSQICSSALRGLEEKYHINPKPELSILIDNPYGLPLMKPTSPLAKIGHLTLDAFRGQVINREIKPLLTNSVTKAEQILKLDLLKITPLNPILLHDMFDASGFGTIKLMRKMFLHTRTIQSVAQWANPDITHVFLRADKNDTLWFQKWVTGLPKRGFSGKSTFDLVTQFRKYWGVELHGVTSYQPLDFIHQPNNTRSISSIKWSAHSRTDLFTARGPLSGYVGTATREKRSEHGYKIVDTGAPSRSLMKLQLIRSQAYGNDMFNLLVDRIGLTRCATPLSAITDLLPKVVGGSISHRYSSSIRSMSASYVGPLNFVTHIRLDSNNVGQVSGSTLNYPIMMQEFLIMAQAGAKMMHQHHMTPSGQLLIDVPNLTPLPEDSLACELPKFQSAALPKSKLLACKELMLVRTYDKLAQSVPRGCVVPSDQYSNIEKLEEALVYFFSSTLKDQQRAKTLADTRGTASIPARYQLDIAEAHALGPIRILRCVAEAVVVSTIRDTYLTIHLHPERWDESMFLAHNIEVCIKACSSYWSHPLFYSHRDFNRFRSSRLSYGSSSALIKRQTAFVRREISSILTSYDHRFWIHKTPVFSGENAMNILEALTICGAKILYRLRIIGDPRSNLYASLYSSYLRLPSTATRTIDSALDLVRLRVAKLSRAIENEGDIMLANQIQKLSHFSGISVYNDDVRTVLRSARSLQVSTSAIPTAKSLKPLTGFSNPRTKCLSCLPDARSTLSVQWSRYSQRQHGGIVSAGYTWLPVLPEIAPTHNTLIVGSGNGGLADLLLECFDTKVTGLDLDSDMPSDCATLMNYVPVGIQQHNRPKYTQSDFSITTSGDWTNNVVRDNVLQSLDGVSTVYYDATGPSVQQALEAATHALSHPLVSDYYARLIGDVNEVELYLSKVTTKLSRMWVVSRSHVSVEVIVHLTHRKKSLHTCNRHGPLIDIILPASVHDLIPSKRQELIEAATLSCFAWEDESLFEVTKAMNSLCVSLLNKAKHHQLKYHDRMSLILAYSTMFATMNESPIELIQSWIAEDELTTDLFRYKLNQKTITHLLKYVARLSGLVDSSLYMSSH</sequence>
<evidence type="ECO:0000256" key="4">
    <source>
        <dbReference type="ARBA" id="ARBA00022664"/>
    </source>
</evidence>
<dbReference type="GeneID" id="80536643"/>
<dbReference type="GO" id="GO:0003968">
    <property type="term" value="F:RNA-directed RNA polymerase activity"/>
    <property type="evidence" value="ECO:0007669"/>
    <property type="project" value="UniProtKB-KW"/>
</dbReference>
<evidence type="ECO:0000256" key="17">
    <source>
        <dbReference type="ARBA" id="ARBA00031012"/>
    </source>
</evidence>
<dbReference type="InterPro" id="IPR014023">
    <property type="entry name" value="Mononeg_RNA_pol_cat"/>
</dbReference>
<evidence type="ECO:0000256" key="18">
    <source>
        <dbReference type="ARBA" id="ARBA00047332"/>
    </source>
</evidence>
<evidence type="ECO:0000256" key="13">
    <source>
        <dbReference type="ARBA" id="ARBA00023268"/>
    </source>
</evidence>
<dbReference type="GO" id="GO:0044423">
    <property type="term" value="C:virion component"/>
    <property type="evidence" value="ECO:0007669"/>
    <property type="project" value="UniProtKB-KW"/>
</dbReference>
<proteinExistence type="predicted"/>
<keyword evidence="6" id="KW-0949">S-adenosyl-L-methionine</keyword>
<evidence type="ECO:0000313" key="22">
    <source>
        <dbReference type="EMBL" id="QHD64784.1"/>
    </source>
</evidence>